<evidence type="ECO:0000256" key="5">
    <source>
        <dbReference type="SAM" id="Phobius"/>
    </source>
</evidence>
<name>A0A9J6QXQ2_9FIRM</name>
<feature type="domain" description="Amino acid permease/ SLC12A" evidence="6">
    <location>
        <begin position="29"/>
        <end position="405"/>
    </location>
</feature>
<evidence type="ECO:0000313" key="8">
    <source>
        <dbReference type="Proteomes" id="UP001065549"/>
    </source>
</evidence>
<feature type="transmembrane region" description="Helical" evidence="5">
    <location>
        <begin position="233"/>
        <end position="255"/>
    </location>
</feature>
<dbReference type="EMBL" id="JAOSHN010000009">
    <property type="protein sequence ID" value="MCU7380278.1"/>
    <property type="molecule type" value="Genomic_DNA"/>
</dbReference>
<dbReference type="InterPro" id="IPR050367">
    <property type="entry name" value="APC_superfamily"/>
</dbReference>
<evidence type="ECO:0000256" key="1">
    <source>
        <dbReference type="ARBA" id="ARBA00004141"/>
    </source>
</evidence>
<keyword evidence="2 5" id="KW-0812">Transmembrane</keyword>
<dbReference type="PANTHER" id="PTHR42770">
    <property type="entry name" value="AMINO ACID TRANSPORTER-RELATED"/>
    <property type="match status" value="1"/>
</dbReference>
<feature type="transmembrane region" description="Helical" evidence="5">
    <location>
        <begin position="48"/>
        <end position="70"/>
    </location>
</feature>
<proteinExistence type="predicted"/>
<sequence>MDSQLQNAPTFKRSLKLYHLTILGVAYMTPMIVYGMYGVIAVTSHGQAAGAFAIGVVAMFFTAYSYCHMVKAFPIAGSSYTFTRQGLNPKLGFMTGWMILLDYLFIPMAIWLIGSSYFEAAIPAVPRWAWVLIFIFVTSALNIIGMKIGANVNIFMVLIQIMIILAFIIFSVKAVMAGMGEGRFTLTPFFNPDVPFDFVVAGAAISCYCYLGFDAITTFVEEAVEPEKNIPRAIMLTLLICGLAFAGASFFTTLAHPSYDFANVDNASYEVAKIIAPPIFASILLIGVIIAQFASGVSAQASGARLLYAMGRDGVLPKKIFGVLNGKFNTPVRSIIVTGIIALLATTLDVATSTSFINFGGFIAYIFVNLSVIFHYFVRKKARGIGSVIKYLICPALGALFVFYLLIHLDKSAIILGCSWAVVGFIILLYLTNMFKKEPPEMTIDE</sequence>
<feature type="transmembrane region" description="Helical" evidence="5">
    <location>
        <begin position="389"/>
        <end position="407"/>
    </location>
</feature>
<dbReference type="AlphaFoldDB" id="A0A9J6QXQ2"/>
<dbReference type="GO" id="GO:0055085">
    <property type="term" value="P:transmembrane transport"/>
    <property type="evidence" value="ECO:0007669"/>
    <property type="project" value="InterPro"/>
</dbReference>
<evidence type="ECO:0000259" key="6">
    <source>
        <dbReference type="Pfam" id="PF00324"/>
    </source>
</evidence>
<dbReference type="PIRSF" id="PIRSF006060">
    <property type="entry name" value="AA_transporter"/>
    <property type="match status" value="1"/>
</dbReference>
<dbReference type="Gene3D" id="1.20.1740.10">
    <property type="entry name" value="Amino acid/polyamine transporter I"/>
    <property type="match status" value="1"/>
</dbReference>
<feature type="transmembrane region" description="Helical" evidence="5">
    <location>
        <begin position="320"/>
        <end position="344"/>
    </location>
</feature>
<protein>
    <submittedName>
        <fullName evidence="7">APC family permease</fullName>
    </submittedName>
</protein>
<accession>A0A9J6QXQ2</accession>
<comment type="subcellular location">
    <subcellularLocation>
        <location evidence="1">Membrane</location>
        <topology evidence="1">Multi-pass membrane protein</topology>
    </subcellularLocation>
</comment>
<feature type="transmembrane region" description="Helical" evidence="5">
    <location>
        <begin position="194"/>
        <end position="213"/>
    </location>
</feature>
<feature type="transmembrane region" description="Helical" evidence="5">
    <location>
        <begin position="152"/>
        <end position="174"/>
    </location>
</feature>
<dbReference type="Pfam" id="PF00324">
    <property type="entry name" value="AA_permease"/>
    <property type="match status" value="1"/>
</dbReference>
<organism evidence="7 8">
    <name type="scientific">Hominibacterium faecale</name>
    <dbReference type="NCBI Taxonomy" id="2839743"/>
    <lineage>
        <taxon>Bacteria</taxon>
        <taxon>Bacillati</taxon>
        <taxon>Bacillota</taxon>
        <taxon>Clostridia</taxon>
        <taxon>Peptostreptococcales</taxon>
        <taxon>Anaerovoracaceae</taxon>
        <taxon>Hominibacterium</taxon>
    </lineage>
</organism>
<evidence type="ECO:0000256" key="4">
    <source>
        <dbReference type="ARBA" id="ARBA00023136"/>
    </source>
</evidence>
<keyword evidence="8" id="KW-1185">Reference proteome</keyword>
<keyword evidence="3 5" id="KW-1133">Transmembrane helix</keyword>
<feature type="transmembrane region" description="Helical" evidence="5">
    <location>
        <begin position="91"/>
        <end position="113"/>
    </location>
</feature>
<feature type="transmembrane region" description="Helical" evidence="5">
    <location>
        <begin position="413"/>
        <end position="432"/>
    </location>
</feature>
<gene>
    <name evidence="7" type="ORF">OBO34_18270</name>
</gene>
<feature type="transmembrane region" description="Helical" evidence="5">
    <location>
        <begin position="356"/>
        <end position="377"/>
    </location>
</feature>
<reference evidence="7" key="1">
    <citation type="submission" date="2022-09" db="EMBL/GenBank/DDBJ databases">
        <title>Culturomic study of gut microbiota in children with autism spectrum disorder.</title>
        <authorList>
            <person name="Efimov B.A."/>
            <person name="Chaplin A.V."/>
            <person name="Sokolova S.R."/>
            <person name="Pikina A.P."/>
            <person name="Korzhanova M."/>
            <person name="Belova V."/>
            <person name="Korostin D."/>
        </authorList>
    </citation>
    <scope>NUCLEOTIDE SEQUENCE</scope>
    <source>
        <strain evidence="7">ASD5510</strain>
    </source>
</reference>
<feature type="transmembrane region" description="Helical" evidence="5">
    <location>
        <begin position="20"/>
        <end position="42"/>
    </location>
</feature>
<dbReference type="PANTHER" id="PTHR42770:SF8">
    <property type="entry name" value="PUTRESCINE IMPORTER PUUP"/>
    <property type="match status" value="1"/>
</dbReference>
<dbReference type="RefSeq" id="WP_148395364.1">
    <property type="nucleotide sequence ID" value="NZ_JAJAGH010000001.1"/>
</dbReference>
<dbReference type="Proteomes" id="UP001065549">
    <property type="component" value="Unassembled WGS sequence"/>
</dbReference>
<evidence type="ECO:0000256" key="2">
    <source>
        <dbReference type="ARBA" id="ARBA00022692"/>
    </source>
</evidence>
<evidence type="ECO:0000256" key="3">
    <source>
        <dbReference type="ARBA" id="ARBA00022989"/>
    </source>
</evidence>
<dbReference type="GO" id="GO:0016020">
    <property type="term" value="C:membrane"/>
    <property type="evidence" value="ECO:0007669"/>
    <property type="project" value="UniProtKB-SubCell"/>
</dbReference>
<feature type="transmembrane region" description="Helical" evidence="5">
    <location>
        <begin position="275"/>
        <end position="299"/>
    </location>
</feature>
<comment type="caution">
    <text evidence="7">The sequence shown here is derived from an EMBL/GenBank/DDBJ whole genome shotgun (WGS) entry which is preliminary data.</text>
</comment>
<evidence type="ECO:0000313" key="7">
    <source>
        <dbReference type="EMBL" id="MCU7380278.1"/>
    </source>
</evidence>
<feature type="transmembrane region" description="Helical" evidence="5">
    <location>
        <begin position="125"/>
        <end position="145"/>
    </location>
</feature>
<dbReference type="InterPro" id="IPR004841">
    <property type="entry name" value="AA-permease/SLC12A_dom"/>
</dbReference>
<keyword evidence="4 5" id="KW-0472">Membrane</keyword>